<dbReference type="EMBL" id="JBHUCP010000026">
    <property type="protein sequence ID" value="MFD1533881.1"/>
    <property type="molecule type" value="Genomic_DNA"/>
</dbReference>
<proteinExistence type="predicted"/>
<accession>A0ABW4FVB7</accession>
<dbReference type="Proteomes" id="UP001597145">
    <property type="component" value="Unassembled WGS sequence"/>
</dbReference>
<keyword evidence="2" id="KW-1185">Reference proteome</keyword>
<evidence type="ECO:0000313" key="1">
    <source>
        <dbReference type="EMBL" id="MFD1533881.1"/>
    </source>
</evidence>
<dbReference type="RefSeq" id="WP_343977714.1">
    <property type="nucleotide sequence ID" value="NZ_BAAAJG010000009.1"/>
</dbReference>
<organism evidence="1 2">
    <name type="scientific">Pseudonocardia aurantiaca</name>
    <dbReference type="NCBI Taxonomy" id="75290"/>
    <lineage>
        <taxon>Bacteria</taxon>
        <taxon>Bacillati</taxon>
        <taxon>Actinomycetota</taxon>
        <taxon>Actinomycetes</taxon>
        <taxon>Pseudonocardiales</taxon>
        <taxon>Pseudonocardiaceae</taxon>
        <taxon>Pseudonocardia</taxon>
    </lineage>
</organism>
<gene>
    <name evidence="1" type="ORF">ACFSCY_31140</name>
</gene>
<name>A0ABW4FVB7_9PSEU</name>
<reference evidence="2" key="1">
    <citation type="journal article" date="2019" name="Int. J. Syst. Evol. Microbiol.">
        <title>The Global Catalogue of Microorganisms (GCM) 10K type strain sequencing project: providing services to taxonomists for standard genome sequencing and annotation.</title>
        <authorList>
            <consortium name="The Broad Institute Genomics Platform"/>
            <consortium name="The Broad Institute Genome Sequencing Center for Infectious Disease"/>
            <person name="Wu L."/>
            <person name="Ma J."/>
        </authorList>
    </citation>
    <scope>NUCLEOTIDE SEQUENCE [LARGE SCALE GENOMIC DNA]</scope>
    <source>
        <strain evidence="2">JCM 12165</strain>
    </source>
</reference>
<evidence type="ECO:0000313" key="2">
    <source>
        <dbReference type="Proteomes" id="UP001597145"/>
    </source>
</evidence>
<sequence>MDDPVMAVVRVKAPADIDPHVLEAELTRAIHWYSSRPMTAEVALLPTWRRRTKGGMRRHGFVAVLCAPTAGNAGELTRVAQDALRKSLRKRFGAAATAKVRPARSSDEIDTYWCSLRGTPHRF</sequence>
<comment type="caution">
    <text evidence="1">The sequence shown here is derived from an EMBL/GenBank/DDBJ whole genome shotgun (WGS) entry which is preliminary data.</text>
</comment>
<protein>
    <submittedName>
        <fullName evidence="1">Uncharacterized protein</fullName>
    </submittedName>
</protein>